<dbReference type="EMBL" id="JAVLET010000004">
    <property type="protein sequence ID" value="KAL0470807.1"/>
    <property type="molecule type" value="Genomic_DNA"/>
</dbReference>
<dbReference type="Proteomes" id="UP001451303">
    <property type="component" value="Unassembled WGS sequence"/>
</dbReference>
<keyword evidence="2" id="KW-1185">Reference proteome</keyword>
<evidence type="ECO:0000313" key="1">
    <source>
        <dbReference type="EMBL" id="KAL0470807.1"/>
    </source>
</evidence>
<reference evidence="1 2" key="1">
    <citation type="submission" date="2023-09" db="EMBL/GenBank/DDBJ databases">
        <title>Multi-omics analysis of a traditional fermented food reveals byproduct-associated fungal strains for waste-to-food upcycling.</title>
        <authorList>
            <consortium name="Lawrence Berkeley National Laboratory"/>
            <person name="Rekdal V.M."/>
            <person name="Villalobos-Escobedo J.M."/>
            <person name="Rodriguez-Valeron N."/>
            <person name="Garcia M.O."/>
            <person name="Vasquez D.P."/>
            <person name="Damayanti I."/>
            <person name="Sorensen P.M."/>
            <person name="Baidoo E.E."/>
            <person name="De Carvalho A.C."/>
            <person name="Riley R."/>
            <person name="Lipzen A."/>
            <person name="He G."/>
            <person name="Yan M."/>
            <person name="Haridas S."/>
            <person name="Daum C."/>
            <person name="Yoshinaga Y."/>
            <person name="Ng V."/>
            <person name="Grigoriev I.V."/>
            <person name="Munk R."/>
            <person name="Nuraida L."/>
            <person name="Wijaya C.H."/>
            <person name="Morales P.-C."/>
            <person name="Keasling J.D."/>
        </authorList>
    </citation>
    <scope>NUCLEOTIDE SEQUENCE [LARGE SCALE GENOMIC DNA]</scope>
    <source>
        <strain evidence="1 2">FGSC 2613</strain>
    </source>
</reference>
<comment type="caution">
    <text evidence="1">The sequence shown here is derived from an EMBL/GenBank/DDBJ whole genome shotgun (WGS) entry which is preliminary data.</text>
</comment>
<gene>
    <name evidence="1" type="ORF">QR685DRAFT_440564</name>
</gene>
<protein>
    <submittedName>
        <fullName evidence="1">Uncharacterized protein</fullName>
    </submittedName>
</protein>
<name>A0ABR3DDT7_NEUIN</name>
<accession>A0ABR3DDT7</accession>
<evidence type="ECO:0000313" key="2">
    <source>
        <dbReference type="Proteomes" id="UP001451303"/>
    </source>
</evidence>
<feature type="non-terminal residue" evidence="1">
    <location>
        <position position="1"/>
    </location>
</feature>
<proteinExistence type="predicted"/>
<sequence length="170" mass="18920">YLGIGGGITIDVKHASDSEPLESTFPATVYQQGSELVIRVANAAQIPGSSSSADQHWMLTLTEWSIIAYDPVFRFHSLVVFHALTPLLNVEGRWHKRLAVGVKRNFASLRNRSWSFEAIRIAMYGALEVTVRNFGKLPTCSAAGVSVFPKSYPALQRECKERHIISRHIP</sequence>
<organism evidence="1 2">
    <name type="scientific">Neurospora intermedia</name>
    <dbReference type="NCBI Taxonomy" id="5142"/>
    <lineage>
        <taxon>Eukaryota</taxon>
        <taxon>Fungi</taxon>
        <taxon>Dikarya</taxon>
        <taxon>Ascomycota</taxon>
        <taxon>Pezizomycotina</taxon>
        <taxon>Sordariomycetes</taxon>
        <taxon>Sordariomycetidae</taxon>
        <taxon>Sordariales</taxon>
        <taxon>Sordariaceae</taxon>
        <taxon>Neurospora</taxon>
    </lineage>
</organism>